<proteinExistence type="predicted"/>
<organism evidence="1">
    <name type="scientific">Alloyangia sp. H15</name>
    <dbReference type="NCBI Taxonomy" id="3029062"/>
    <lineage>
        <taxon>Bacteria</taxon>
        <taxon>Pseudomonadati</taxon>
        <taxon>Pseudomonadota</taxon>
        <taxon>Alphaproteobacteria</taxon>
        <taxon>Rhodobacterales</taxon>
        <taxon>Roseobacteraceae</taxon>
        <taxon>Alloyangia</taxon>
    </lineage>
</organism>
<dbReference type="AlphaFoldDB" id="A0AAU8ALR8"/>
<reference evidence="1" key="1">
    <citation type="submission" date="2023-02" db="EMBL/GenBank/DDBJ databases">
        <title>Description and genomic characterization of Salipiger bruguierae sp. nov., isolated from the sediment of mangrove plant Bruguiera sexangula.</title>
        <authorList>
            <person name="Long M."/>
        </authorList>
    </citation>
    <scope>NUCLEOTIDE SEQUENCE</scope>
    <source>
        <strain evidence="1">H15</strain>
    </source>
</reference>
<evidence type="ECO:0008006" key="2">
    <source>
        <dbReference type="Google" id="ProtNLM"/>
    </source>
</evidence>
<protein>
    <recommendedName>
        <fullName evidence="2">LysM domain-containing protein</fullName>
    </recommendedName>
</protein>
<sequence length="120" mass="13055">MKNPIQAMYEAGIVEASDFPPDSRYSGIPTTTVRAADGRLIPCLARRFVPPPEDFATLGYRVLREGERLDLLAAEAMGAPGAWWQLCDANRAVFAEELETPGTEIRLTLPRGVPAGEEAP</sequence>
<dbReference type="RefSeq" id="WP_353474575.1">
    <property type="nucleotide sequence ID" value="NZ_CP123385.1"/>
</dbReference>
<evidence type="ECO:0000313" key="1">
    <source>
        <dbReference type="EMBL" id="XCC95709.1"/>
    </source>
</evidence>
<gene>
    <name evidence="1" type="ORF">PVT71_21755</name>
</gene>
<accession>A0AAU8ALR8</accession>
<dbReference type="EMBL" id="CP123385">
    <property type="protein sequence ID" value="XCC95709.1"/>
    <property type="molecule type" value="Genomic_DNA"/>
</dbReference>
<name>A0AAU8ALR8_9RHOB</name>